<dbReference type="Pfam" id="PF08241">
    <property type="entry name" value="Methyltransf_11"/>
    <property type="match status" value="1"/>
</dbReference>
<evidence type="ECO:0000259" key="1">
    <source>
        <dbReference type="Pfam" id="PF08241"/>
    </source>
</evidence>
<evidence type="ECO:0000313" key="2">
    <source>
        <dbReference type="EMBL" id="QZD93050.1"/>
    </source>
</evidence>
<dbReference type="SUPFAM" id="SSF53335">
    <property type="entry name" value="S-adenosyl-L-methionine-dependent methyltransferases"/>
    <property type="match status" value="1"/>
</dbReference>
<reference evidence="2 3" key="1">
    <citation type="submission" date="2021-08" db="EMBL/GenBank/DDBJ databases">
        <title>Comparative Genomics Analysis of the Genus Qipengyuania Reveals Extensive Genetic Diversity and Metabolic Versatility, Including the Description of Fifteen Novel Species.</title>
        <authorList>
            <person name="Liu Y."/>
        </authorList>
    </citation>
    <scope>NUCLEOTIDE SEQUENCE [LARGE SCALE GENOMIC DNA]</scope>
    <source>
        <strain evidence="2 3">1NDW3</strain>
    </source>
</reference>
<dbReference type="InterPro" id="IPR029063">
    <property type="entry name" value="SAM-dependent_MTases_sf"/>
</dbReference>
<proteinExistence type="predicted"/>
<dbReference type="InterPro" id="IPR013216">
    <property type="entry name" value="Methyltransf_11"/>
</dbReference>
<organism evidence="2 3">
    <name type="scientific">Qipengyuania xiapuensis</name>
    <dbReference type="NCBI Taxonomy" id="2867236"/>
    <lineage>
        <taxon>Bacteria</taxon>
        <taxon>Pseudomonadati</taxon>
        <taxon>Pseudomonadota</taxon>
        <taxon>Alphaproteobacteria</taxon>
        <taxon>Sphingomonadales</taxon>
        <taxon>Erythrobacteraceae</taxon>
        <taxon>Qipengyuania</taxon>
    </lineage>
</organism>
<protein>
    <submittedName>
        <fullName evidence="2">Methyltransferase domain-containing protein</fullName>
    </submittedName>
</protein>
<feature type="domain" description="Methyltransferase type 11" evidence="1">
    <location>
        <begin position="135"/>
        <end position="183"/>
    </location>
</feature>
<dbReference type="GO" id="GO:0032259">
    <property type="term" value="P:methylation"/>
    <property type="evidence" value="ECO:0007669"/>
    <property type="project" value="UniProtKB-KW"/>
</dbReference>
<gene>
    <name evidence="2" type="ORF">K3162_03160</name>
</gene>
<evidence type="ECO:0000313" key="3">
    <source>
        <dbReference type="Proteomes" id="UP000824300"/>
    </source>
</evidence>
<keyword evidence="3" id="KW-1185">Reference proteome</keyword>
<dbReference type="RefSeq" id="WP_221428739.1">
    <property type="nucleotide sequence ID" value="NZ_CP081296.1"/>
</dbReference>
<dbReference type="Gene3D" id="3.40.50.150">
    <property type="entry name" value="Vaccinia Virus protein VP39"/>
    <property type="match status" value="1"/>
</dbReference>
<sequence length="300" mass="33628">MSKQPLEKIGDRLLSVPANGDARREYRIIDGRPVLVDFETSVLEESTVETTAAASEVERANYSGMSQLIKKMLSPDKDGTRKHIEKLREQLATSEGKSRVLVIGGGSIGQGMQPLYDDPQTQIYSFDIYATPNIQFVADAHAIPIEDGFFDAVVIQAVLEHVLEPEKVVGEIWRVLRPGGTVYADTPFMQQVHEGAYDFTRFTESGHRYLFRRFDLIESGSNGGPGLQLMWSADYFVRSLFRSRIAGKIAKLAFVWAQLLDRFIPEEYAVDGASGVYFLGRKTDRTISPQEIIEHYQGAQ</sequence>
<dbReference type="CDD" id="cd02440">
    <property type="entry name" value="AdoMet_MTases"/>
    <property type="match status" value="1"/>
</dbReference>
<dbReference type="GO" id="GO:0008168">
    <property type="term" value="F:methyltransferase activity"/>
    <property type="evidence" value="ECO:0007669"/>
    <property type="project" value="UniProtKB-KW"/>
</dbReference>
<name>A0ABX8ZVP0_9SPHN</name>
<keyword evidence="2" id="KW-0489">Methyltransferase</keyword>
<keyword evidence="2" id="KW-0808">Transferase</keyword>
<accession>A0ABX8ZVP0</accession>
<dbReference type="Proteomes" id="UP000824300">
    <property type="component" value="Chromosome"/>
</dbReference>
<dbReference type="EMBL" id="CP081296">
    <property type="protein sequence ID" value="QZD93050.1"/>
    <property type="molecule type" value="Genomic_DNA"/>
</dbReference>